<dbReference type="EMBL" id="CP029159">
    <property type="protein sequence ID" value="QKM66443.1"/>
    <property type="molecule type" value="Genomic_DNA"/>
</dbReference>
<evidence type="ECO:0000256" key="2">
    <source>
        <dbReference type="ARBA" id="ARBA00023015"/>
    </source>
</evidence>
<comment type="similarity">
    <text evidence="1">Belongs to the sigma-70 factor family. ECF subfamily.</text>
</comment>
<proteinExistence type="inferred from homology"/>
<dbReference type="Gene3D" id="1.10.1740.10">
    <property type="match status" value="1"/>
</dbReference>
<dbReference type="NCBIfam" id="TIGR02937">
    <property type="entry name" value="sigma70-ECF"/>
    <property type="match status" value="1"/>
</dbReference>
<dbReference type="GO" id="GO:0003677">
    <property type="term" value="F:DNA binding"/>
    <property type="evidence" value="ECO:0007669"/>
    <property type="project" value="InterPro"/>
</dbReference>
<dbReference type="InterPro" id="IPR036388">
    <property type="entry name" value="WH-like_DNA-bd_sf"/>
</dbReference>
<dbReference type="SUPFAM" id="SSF88659">
    <property type="entry name" value="Sigma3 and sigma4 domains of RNA polymerase sigma factors"/>
    <property type="match status" value="1"/>
</dbReference>
<evidence type="ECO:0000259" key="5">
    <source>
        <dbReference type="Pfam" id="PF04542"/>
    </source>
</evidence>
<dbReference type="Gene3D" id="1.10.10.10">
    <property type="entry name" value="Winged helix-like DNA-binding domain superfamily/Winged helix DNA-binding domain"/>
    <property type="match status" value="1"/>
</dbReference>
<dbReference type="Pfam" id="PF08281">
    <property type="entry name" value="Sigma70_r4_2"/>
    <property type="match status" value="1"/>
</dbReference>
<protein>
    <submittedName>
        <fullName evidence="7">Sigma-70 family RNA polymerase sigma factor</fullName>
    </submittedName>
</protein>
<dbReference type="PANTHER" id="PTHR43133">
    <property type="entry name" value="RNA POLYMERASE ECF-TYPE SIGMA FACTO"/>
    <property type="match status" value="1"/>
</dbReference>
<evidence type="ECO:0000313" key="7">
    <source>
        <dbReference type="EMBL" id="QKM66443.1"/>
    </source>
</evidence>
<dbReference type="InterPro" id="IPR013324">
    <property type="entry name" value="RNA_pol_sigma_r3/r4-like"/>
</dbReference>
<dbReference type="InterPro" id="IPR014284">
    <property type="entry name" value="RNA_pol_sigma-70_dom"/>
</dbReference>
<evidence type="ECO:0000256" key="4">
    <source>
        <dbReference type="ARBA" id="ARBA00023163"/>
    </source>
</evidence>
<dbReference type="PANTHER" id="PTHR43133:SF25">
    <property type="entry name" value="RNA POLYMERASE SIGMA FACTOR RFAY-RELATED"/>
    <property type="match status" value="1"/>
</dbReference>
<dbReference type="InterPro" id="IPR039425">
    <property type="entry name" value="RNA_pol_sigma-70-like"/>
</dbReference>
<accession>I2N9U4</accession>
<evidence type="ECO:0000259" key="6">
    <source>
        <dbReference type="Pfam" id="PF08281"/>
    </source>
</evidence>
<gene>
    <name evidence="7" type="ORF">STSU_003960</name>
</gene>
<feature type="domain" description="RNA polymerase sigma factor 70 region 4 type 2" evidence="6">
    <location>
        <begin position="116"/>
        <end position="166"/>
    </location>
</feature>
<dbReference type="GO" id="GO:0016987">
    <property type="term" value="F:sigma factor activity"/>
    <property type="evidence" value="ECO:0007669"/>
    <property type="project" value="UniProtKB-KW"/>
</dbReference>
<dbReference type="InterPro" id="IPR007627">
    <property type="entry name" value="RNA_pol_sigma70_r2"/>
</dbReference>
<dbReference type="Proteomes" id="UP000005940">
    <property type="component" value="Chromosome"/>
</dbReference>
<sequence length="180" mass="20103">MCPDLHNSDPQSRFAKLRQPLLRAAYAQSSGDRHLAEDAVQTTMEKVFKKFFPELAHVSPDRLEAYSRTVLRRVLIDEYRKNSKVALIPVSPEALPDGISSIGLPEEAYKEFRAGIDDVVAKLPERQREVVESCVLKDVHPSVVAVNMGVSEETVKRYLRAALTRLEKVMTASPEEGVSA</sequence>
<keyword evidence="8" id="KW-1185">Reference proteome</keyword>
<dbReference type="InterPro" id="IPR013325">
    <property type="entry name" value="RNA_pol_sigma_r2"/>
</dbReference>
<dbReference type="GO" id="GO:0006352">
    <property type="term" value="P:DNA-templated transcription initiation"/>
    <property type="evidence" value="ECO:0007669"/>
    <property type="project" value="InterPro"/>
</dbReference>
<keyword evidence="2" id="KW-0805">Transcription regulation</keyword>
<reference evidence="7 8" key="1">
    <citation type="journal article" date="2012" name="J. Bacteriol.">
        <title>Draft genome of Streptomyces tsukubaensis NRRL 18488, the producer of the clinically important immunosuppressant tacrolimus (FK506).</title>
        <authorList>
            <person name="Barreiro C."/>
            <person name="Prieto C."/>
            <person name="Sola-Landa A."/>
            <person name="Solera E."/>
            <person name="Martinez-Castro M."/>
            <person name="Perez-Redondo R."/>
            <person name="Garcia-Estrada C."/>
            <person name="Aparicio J.F."/>
            <person name="Fernandez-Martinez L.T."/>
            <person name="Santos-Aberturas J."/>
            <person name="Salehi-Najafabadi Z."/>
            <person name="Rodriguez-Garcia A."/>
            <person name="Tauch A."/>
            <person name="Martin J.F."/>
        </authorList>
    </citation>
    <scope>NUCLEOTIDE SEQUENCE [LARGE SCALE GENOMIC DNA]</scope>
    <source>
        <strain evidence="8">DSM 42081 / NBRC 108919 / NRRL 18488 / 9993</strain>
    </source>
</reference>
<evidence type="ECO:0000256" key="3">
    <source>
        <dbReference type="ARBA" id="ARBA00023082"/>
    </source>
</evidence>
<evidence type="ECO:0000313" key="8">
    <source>
        <dbReference type="Proteomes" id="UP000005940"/>
    </source>
</evidence>
<evidence type="ECO:0000256" key="1">
    <source>
        <dbReference type="ARBA" id="ARBA00010641"/>
    </source>
</evidence>
<dbReference type="SUPFAM" id="SSF88946">
    <property type="entry name" value="Sigma2 domain of RNA polymerase sigma factors"/>
    <property type="match status" value="1"/>
</dbReference>
<dbReference type="InterPro" id="IPR013249">
    <property type="entry name" value="RNA_pol_sigma70_r4_t2"/>
</dbReference>
<name>I2N9U4_STRT9</name>
<dbReference type="Pfam" id="PF04542">
    <property type="entry name" value="Sigma70_r2"/>
    <property type="match status" value="1"/>
</dbReference>
<keyword evidence="3" id="KW-0731">Sigma factor</keyword>
<dbReference type="AlphaFoldDB" id="I2N9U4"/>
<keyword evidence="4" id="KW-0804">Transcription</keyword>
<feature type="domain" description="RNA polymerase sigma-70 region 2" evidence="5">
    <location>
        <begin position="19"/>
        <end position="84"/>
    </location>
</feature>
<organism evidence="7 8">
    <name type="scientific">Streptomyces tsukubensis (strain DSM 42081 / NBRC 108919 / NRRL 18488 / 9993)</name>
    <dbReference type="NCBI Taxonomy" id="1114943"/>
    <lineage>
        <taxon>Bacteria</taxon>
        <taxon>Bacillati</taxon>
        <taxon>Actinomycetota</taxon>
        <taxon>Actinomycetes</taxon>
        <taxon>Kitasatosporales</taxon>
        <taxon>Streptomycetaceae</taxon>
        <taxon>Streptomyces</taxon>
    </lineage>
</organism>